<dbReference type="GO" id="GO:0046854">
    <property type="term" value="P:phosphatidylinositol phosphate biosynthetic process"/>
    <property type="evidence" value="ECO:0007669"/>
    <property type="project" value="InterPro"/>
</dbReference>
<comment type="pathway">
    <text evidence="3">Polyol metabolism; myo-inositol biosynthesis; myo-inositol from D-glucose 6-phosphate: step 2/2.</text>
</comment>
<feature type="binding site" evidence="10">
    <location>
        <position position="123"/>
    </location>
    <ligand>
        <name>Mg(2+)</name>
        <dbReference type="ChEBI" id="CHEBI:18420"/>
        <label>1</label>
        <note>catalytic</note>
    </ligand>
</feature>
<dbReference type="InterPro" id="IPR020550">
    <property type="entry name" value="Inositol_monophosphatase_CS"/>
</dbReference>
<reference evidence="13 14" key="1">
    <citation type="submission" date="2021-07" db="EMBL/GenBank/DDBJ databases">
        <authorList>
            <consortium name="Genoscope - CEA"/>
            <person name="William W."/>
        </authorList>
    </citation>
    <scope>NUCLEOTIDE SEQUENCE [LARGE SCALE GENOMIC DNA]</scope>
</reference>
<feature type="compositionally biased region" description="Basic and acidic residues" evidence="11">
    <location>
        <begin position="465"/>
        <end position="480"/>
    </location>
</feature>
<dbReference type="PRINTS" id="PR00378">
    <property type="entry name" value="LIIMPHPHTASE"/>
</dbReference>
<feature type="region of interest" description="Disordered" evidence="11">
    <location>
        <begin position="383"/>
        <end position="488"/>
    </location>
</feature>
<gene>
    <name evidence="13" type="ORF">BRAPAZ1V2_A05P50260.2</name>
</gene>
<evidence type="ECO:0000256" key="7">
    <source>
        <dbReference type="ARBA" id="ARBA00022723"/>
    </source>
</evidence>
<evidence type="ECO:0000256" key="8">
    <source>
        <dbReference type="ARBA" id="ARBA00022801"/>
    </source>
</evidence>
<dbReference type="SUPFAM" id="SSF57667">
    <property type="entry name" value="beta-beta-alpha zinc fingers"/>
    <property type="match status" value="1"/>
</dbReference>
<dbReference type="InterPro" id="IPR033942">
    <property type="entry name" value="IMPase"/>
</dbReference>
<keyword evidence="9 10" id="KW-0460">Magnesium</keyword>
<dbReference type="InterPro" id="IPR013087">
    <property type="entry name" value="Znf_C2H2_type"/>
</dbReference>
<dbReference type="Pfam" id="PF00459">
    <property type="entry name" value="Inositol_P"/>
    <property type="match status" value="1"/>
</dbReference>
<dbReference type="EMBL" id="LS974621">
    <property type="protein sequence ID" value="CAG7878505.1"/>
    <property type="molecule type" value="Genomic_DNA"/>
</dbReference>
<feature type="compositionally biased region" description="Polar residues" evidence="11">
    <location>
        <begin position="405"/>
        <end position="417"/>
    </location>
</feature>
<dbReference type="Proteomes" id="UP000694005">
    <property type="component" value="Chromosome A05"/>
</dbReference>
<evidence type="ECO:0000256" key="2">
    <source>
        <dbReference type="ARBA" id="ARBA00001946"/>
    </source>
</evidence>
<evidence type="ECO:0000256" key="10">
    <source>
        <dbReference type="PIRSR" id="PIRSR600760-2"/>
    </source>
</evidence>
<organism evidence="13 14">
    <name type="scientific">Brassica campestris</name>
    <name type="common">Field mustard</name>
    <dbReference type="NCBI Taxonomy" id="3711"/>
    <lineage>
        <taxon>Eukaryota</taxon>
        <taxon>Viridiplantae</taxon>
        <taxon>Streptophyta</taxon>
        <taxon>Embryophyta</taxon>
        <taxon>Tracheophyta</taxon>
        <taxon>Spermatophyta</taxon>
        <taxon>Magnoliopsida</taxon>
        <taxon>eudicotyledons</taxon>
        <taxon>Gunneridae</taxon>
        <taxon>Pentapetalae</taxon>
        <taxon>rosids</taxon>
        <taxon>malvids</taxon>
        <taxon>Brassicales</taxon>
        <taxon>Brassicaceae</taxon>
        <taxon>Brassiceae</taxon>
        <taxon>Brassica</taxon>
    </lineage>
</organism>
<comment type="catalytic activity">
    <reaction evidence="1">
        <text>a myo-inositol phosphate + H2O = myo-inositol + phosphate</text>
        <dbReference type="Rhea" id="RHEA:24056"/>
        <dbReference type="ChEBI" id="CHEBI:15377"/>
        <dbReference type="ChEBI" id="CHEBI:17268"/>
        <dbReference type="ChEBI" id="CHEBI:43474"/>
        <dbReference type="ChEBI" id="CHEBI:84139"/>
        <dbReference type="EC" id="3.1.3.25"/>
    </reaction>
</comment>
<dbReference type="GO" id="GO:0008934">
    <property type="term" value="F:inositol monophosphate 1-phosphatase activity"/>
    <property type="evidence" value="ECO:0007669"/>
    <property type="project" value="InterPro"/>
</dbReference>
<protein>
    <recommendedName>
        <fullName evidence="5">inositol-phosphate phosphatase</fullName>
        <ecNumber evidence="5">3.1.3.25</ecNumber>
    </recommendedName>
</protein>
<dbReference type="FunFam" id="3.40.190.80:FF:000002">
    <property type="entry name" value="Inositol-1-monophosphatase"/>
    <property type="match status" value="1"/>
</dbReference>
<feature type="binding site" evidence="10">
    <location>
        <position position="250"/>
    </location>
    <ligand>
        <name>Mg(2+)</name>
        <dbReference type="ChEBI" id="CHEBI:18420"/>
        <label>1</label>
        <note>catalytic</note>
    </ligand>
</feature>
<dbReference type="Gramene" id="A05p50260.2_BraZ1">
    <property type="protein sequence ID" value="A05p50260.2_BraZ1.CDS"/>
    <property type="gene ID" value="A05g50260.2_BraZ1"/>
</dbReference>
<keyword evidence="8" id="KW-0378">Hydrolase</keyword>
<evidence type="ECO:0000256" key="5">
    <source>
        <dbReference type="ARBA" id="ARBA00013106"/>
    </source>
</evidence>
<feature type="compositionally biased region" description="Acidic residues" evidence="11">
    <location>
        <begin position="601"/>
        <end position="613"/>
    </location>
</feature>
<dbReference type="PANTHER" id="PTHR20854">
    <property type="entry name" value="INOSITOL MONOPHOSPHATASE"/>
    <property type="match status" value="1"/>
</dbReference>
<evidence type="ECO:0000256" key="3">
    <source>
        <dbReference type="ARBA" id="ARBA00005152"/>
    </source>
</evidence>
<keyword evidence="6" id="KW-0452">Lithium</keyword>
<dbReference type="Gene3D" id="3.30.540.10">
    <property type="entry name" value="Fructose-1,6-Bisphosphatase, subunit A, domain 1"/>
    <property type="match status" value="1"/>
</dbReference>
<dbReference type="GO" id="GO:0046872">
    <property type="term" value="F:metal ion binding"/>
    <property type="evidence" value="ECO:0007669"/>
    <property type="project" value="UniProtKB-KW"/>
</dbReference>
<dbReference type="PRINTS" id="PR00377">
    <property type="entry name" value="IMPHPHTASES"/>
</dbReference>
<comment type="cofactor">
    <cofactor evidence="2 10">
        <name>Mg(2+)</name>
        <dbReference type="ChEBI" id="CHEBI:18420"/>
    </cofactor>
</comment>
<evidence type="ECO:0000259" key="12">
    <source>
        <dbReference type="Pfam" id="PF12874"/>
    </source>
</evidence>
<evidence type="ECO:0000256" key="6">
    <source>
        <dbReference type="ARBA" id="ARBA00022671"/>
    </source>
</evidence>
<name>A0A8D9GDJ4_BRACM</name>
<dbReference type="SUPFAM" id="SSF56655">
    <property type="entry name" value="Carbohydrate phosphatase"/>
    <property type="match status" value="1"/>
</dbReference>
<evidence type="ECO:0000313" key="13">
    <source>
        <dbReference type="EMBL" id="CAG7878505.1"/>
    </source>
</evidence>
<accession>A0A8D9GDJ4</accession>
<feature type="region of interest" description="Disordered" evidence="11">
    <location>
        <begin position="540"/>
        <end position="562"/>
    </location>
</feature>
<dbReference type="InterPro" id="IPR020583">
    <property type="entry name" value="Inositol_monoP_metal-BS"/>
</dbReference>
<sequence>MAENGKRHSHSLPLLPFDFLLSHFFCCSVTFDEGSLDQFLAAAVDAAQKAGQVIRKGFYETKHVEHKGQVDLVTETDKGCEELVFNHLKQLFPSHKFIGEETTAANGVTELTDEPTWIVDPLDGTTNFVHGFPFVCVSIGLTIGKVPVVGVVYNPIMDELFTGVQGKGAFLNGKPIKVSTQSELVTALLLAEAGTKRDKATLDDATNRINSLLTKVRSLRMGGSCALDLCGVACGRGDIFYEIGFGGPWDIAAGIVIVREAGGLIFDPSGKELDITSQRIAASNASLKELFVEALRLTNGAAFNFIGEGEVMDAQAKKKALFRSKLNAKKKETRIDSPLVRYNESEQPVCRVCNVVLKSESLWDVHQASRKHHEAIDNLKASAAGVQRGNKHAETKPTKVESSAAAISSKSQTSSGLPPNFFESAIKHPEVESSKPKNVQQPKQTIGSETNKTKGPLPDGFFDNQKADSSDTKTTSEPKESQTQTTGTVVKGALPSGFFDNKEADLLARGIKLVKPDIKDEYKEFEKLIQEDLQVVDSRMEEEEVDAAETIEEEEQREQRSYKEKVEILKKRKMELKAARLAKRSKTSEGSVKKPKKTEEESPSDDEDDEDSAVDWRAQHV</sequence>
<dbReference type="Pfam" id="PF12874">
    <property type="entry name" value="zf-met"/>
    <property type="match status" value="1"/>
</dbReference>
<evidence type="ECO:0000256" key="11">
    <source>
        <dbReference type="SAM" id="MobiDB-lite"/>
    </source>
</evidence>
<feature type="domain" description="C2H2-type" evidence="12">
    <location>
        <begin position="349"/>
        <end position="372"/>
    </location>
</feature>
<dbReference type="FunFam" id="3.30.540.10:FF:000004">
    <property type="entry name" value="Inositol-1-monophosphatase"/>
    <property type="match status" value="1"/>
</dbReference>
<dbReference type="CDD" id="cd01639">
    <property type="entry name" value="IMPase"/>
    <property type="match status" value="1"/>
</dbReference>
<dbReference type="PANTHER" id="PTHR20854:SF4">
    <property type="entry name" value="INOSITOL-1-MONOPHOSPHATASE-RELATED"/>
    <property type="match status" value="1"/>
</dbReference>
<evidence type="ECO:0000256" key="1">
    <source>
        <dbReference type="ARBA" id="ARBA00001033"/>
    </source>
</evidence>
<feature type="region of interest" description="Disordered" evidence="11">
    <location>
        <begin position="579"/>
        <end position="621"/>
    </location>
</feature>
<dbReference type="InterPro" id="IPR000760">
    <property type="entry name" value="Inositol_monophosphatase-like"/>
</dbReference>
<dbReference type="PROSITE" id="PS00630">
    <property type="entry name" value="IMP_2"/>
    <property type="match status" value="1"/>
</dbReference>
<feature type="binding site" evidence="10">
    <location>
        <position position="120"/>
    </location>
    <ligand>
        <name>Mg(2+)</name>
        <dbReference type="ChEBI" id="CHEBI:18420"/>
        <label>1</label>
        <note>catalytic</note>
    </ligand>
</feature>
<comment type="similarity">
    <text evidence="4">Belongs to the inositol monophosphatase superfamily.</text>
</comment>
<feature type="binding site" evidence="10">
    <location>
        <position position="100"/>
    </location>
    <ligand>
        <name>Mg(2+)</name>
        <dbReference type="ChEBI" id="CHEBI:18420"/>
        <label>1</label>
        <note>catalytic</note>
    </ligand>
</feature>
<keyword evidence="7 10" id="KW-0479">Metal-binding</keyword>
<dbReference type="AlphaFoldDB" id="A0A8D9GDJ4"/>
<feature type="compositionally biased region" description="Basic and acidic residues" evidence="11">
    <location>
        <begin position="425"/>
        <end position="435"/>
    </location>
</feature>
<feature type="compositionally biased region" description="Polar residues" evidence="11">
    <location>
        <begin position="436"/>
        <end position="450"/>
    </location>
</feature>
<dbReference type="InterPro" id="IPR036236">
    <property type="entry name" value="Znf_C2H2_sf"/>
</dbReference>
<feature type="binding site" evidence="10">
    <location>
        <position position="122"/>
    </location>
    <ligand>
        <name>Mg(2+)</name>
        <dbReference type="ChEBI" id="CHEBI:18420"/>
        <label>1</label>
        <note>catalytic</note>
    </ligand>
</feature>
<feature type="compositionally biased region" description="Acidic residues" evidence="11">
    <location>
        <begin position="540"/>
        <end position="556"/>
    </location>
</feature>
<dbReference type="InterPro" id="IPR020552">
    <property type="entry name" value="Inositol_monoPase_Li-sen"/>
</dbReference>
<evidence type="ECO:0000313" key="14">
    <source>
        <dbReference type="Proteomes" id="UP000694005"/>
    </source>
</evidence>
<dbReference type="UniPathway" id="UPA00823">
    <property type="reaction ID" value="UER00788"/>
</dbReference>
<evidence type="ECO:0000256" key="9">
    <source>
        <dbReference type="ARBA" id="ARBA00022842"/>
    </source>
</evidence>
<dbReference type="PROSITE" id="PS00629">
    <property type="entry name" value="IMP_1"/>
    <property type="match status" value="1"/>
</dbReference>
<dbReference type="Gene3D" id="3.40.190.80">
    <property type="match status" value="1"/>
</dbReference>
<dbReference type="EC" id="3.1.3.25" evidence="5"/>
<dbReference type="GO" id="GO:0006021">
    <property type="term" value="P:inositol biosynthetic process"/>
    <property type="evidence" value="ECO:0007669"/>
    <property type="project" value="UniProtKB-UniPathway"/>
</dbReference>
<proteinExistence type="inferred from homology"/>
<evidence type="ECO:0000256" key="4">
    <source>
        <dbReference type="ARBA" id="ARBA00009759"/>
    </source>
</evidence>